<evidence type="ECO:0000256" key="1">
    <source>
        <dbReference type="ARBA" id="ARBA00022603"/>
    </source>
</evidence>
<reference evidence="5 6" key="1">
    <citation type="submission" date="2022-12" db="EMBL/GenBank/DDBJ databases">
        <title>Polyphasic characterization of Geotalea uranireducens NIT-SL11 newly isolated from a complex of sewage sludge and microbially reduced graphene oxide.</title>
        <authorList>
            <person name="Xie L."/>
            <person name="Yoshida N."/>
            <person name="Meng L."/>
        </authorList>
    </citation>
    <scope>NUCLEOTIDE SEQUENCE [LARGE SCALE GENOMIC DNA]</scope>
    <source>
        <strain evidence="5 6">NIT-SL11</strain>
    </source>
</reference>
<protein>
    <submittedName>
        <fullName evidence="5">Chemotaxis protein CheR</fullName>
    </submittedName>
</protein>
<organism evidence="5 6">
    <name type="scientific">Geotalea uraniireducens</name>
    <dbReference type="NCBI Taxonomy" id="351604"/>
    <lineage>
        <taxon>Bacteria</taxon>
        <taxon>Pseudomonadati</taxon>
        <taxon>Thermodesulfobacteriota</taxon>
        <taxon>Desulfuromonadia</taxon>
        <taxon>Geobacterales</taxon>
        <taxon>Geobacteraceae</taxon>
        <taxon>Geotalea</taxon>
    </lineage>
</organism>
<feature type="domain" description="CheR-type methyltransferase" evidence="4">
    <location>
        <begin position="1"/>
        <end position="257"/>
    </location>
</feature>
<keyword evidence="1" id="KW-0489">Methyltransferase</keyword>
<dbReference type="PROSITE" id="PS50123">
    <property type="entry name" value="CHER"/>
    <property type="match status" value="1"/>
</dbReference>
<dbReference type="PRINTS" id="PR00996">
    <property type="entry name" value="CHERMTFRASE"/>
</dbReference>
<dbReference type="Pfam" id="PF03705">
    <property type="entry name" value="CheR_N"/>
    <property type="match status" value="1"/>
</dbReference>
<dbReference type="Proteomes" id="UP001317705">
    <property type="component" value="Chromosome"/>
</dbReference>
<proteinExistence type="predicted"/>
<evidence type="ECO:0000313" key="6">
    <source>
        <dbReference type="Proteomes" id="UP001317705"/>
    </source>
</evidence>
<evidence type="ECO:0000256" key="2">
    <source>
        <dbReference type="ARBA" id="ARBA00022679"/>
    </source>
</evidence>
<gene>
    <name evidence="5" type="primary">cheR44H</name>
    <name evidence="5" type="ORF">GURASL_02750</name>
</gene>
<dbReference type="EMBL" id="AP027151">
    <property type="protein sequence ID" value="BDV41352.1"/>
    <property type="molecule type" value="Genomic_DNA"/>
</dbReference>
<dbReference type="InterPro" id="IPR022642">
    <property type="entry name" value="CheR_C"/>
</dbReference>
<keyword evidence="6" id="KW-1185">Reference proteome</keyword>
<dbReference type="Pfam" id="PF01739">
    <property type="entry name" value="CheR"/>
    <property type="match status" value="1"/>
</dbReference>
<dbReference type="InterPro" id="IPR000780">
    <property type="entry name" value="CheR_MeTrfase"/>
</dbReference>
<dbReference type="InterPro" id="IPR022641">
    <property type="entry name" value="CheR_N"/>
</dbReference>
<dbReference type="PANTHER" id="PTHR24422:SF19">
    <property type="entry name" value="CHEMOTAXIS PROTEIN METHYLTRANSFERASE"/>
    <property type="match status" value="1"/>
</dbReference>
<evidence type="ECO:0000256" key="3">
    <source>
        <dbReference type="ARBA" id="ARBA00022691"/>
    </source>
</evidence>
<accession>A0ABM8EG15</accession>
<dbReference type="SUPFAM" id="SSF53335">
    <property type="entry name" value="S-adenosyl-L-methionine-dependent methyltransferases"/>
    <property type="match status" value="1"/>
</dbReference>
<dbReference type="InterPro" id="IPR050903">
    <property type="entry name" value="Bact_Chemotaxis_MeTrfase"/>
</dbReference>
<name>A0ABM8EG15_9BACT</name>
<evidence type="ECO:0000259" key="4">
    <source>
        <dbReference type="PROSITE" id="PS50123"/>
    </source>
</evidence>
<keyword evidence="2" id="KW-0808">Transferase</keyword>
<sequence length="262" mass="30309">MKVSRNFDIGSYKDKYIKRRIAIRARATRCRTIDDYCELLFRNDGELDLLVKGLTIHVSQFFRNRSAFDKLEREILPVLFNRLRKEGRQSTTFWSVGCASGEEPYTLAMILAESFPAELKEFKVTLMATDINRDIIDVAKKGLYASDRLREVPDALRECYFAGAGERFCLRDDIRAMVDFAAADLFDSSSYVESDLVLCRNVLIYFERGEQERIIQRLANVLPTEGILVLGKAETLVGESRRRFTTVCPVERIYMKNRFSIY</sequence>
<dbReference type="InterPro" id="IPR029063">
    <property type="entry name" value="SAM-dependent_MTases_sf"/>
</dbReference>
<keyword evidence="3" id="KW-0949">S-adenosyl-L-methionine</keyword>
<dbReference type="Gene3D" id="3.40.50.150">
    <property type="entry name" value="Vaccinia Virus protein VP39"/>
    <property type="match status" value="1"/>
</dbReference>
<evidence type="ECO:0000313" key="5">
    <source>
        <dbReference type="EMBL" id="BDV41352.1"/>
    </source>
</evidence>
<dbReference type="SMART" id="SM00138">
    <property type="entry name" value="MeTrc"/>
    <property type="match status" value="1"/>
</dbReference>
<dbReference type="PANTHER" id="PTHR24422">
    <property type="entry name" value="CHEMOTAXIS PROTEIN METHYLTRANSFERASE"/>
    <property type="match status" value="1"/>
</dbReference>
<dbReference type="SUPFAM" id="SSF47757">
    <property type="entry name" value="Chemotaxis receptor methyltransferase CheR, N-terminal domain"/>
    <property type="match status" value="1"/>
</dbReference>